<accession>A0A2T0MLC9</accession>
<evidence type="ECO:0000313" key="3">
    <source>
        <dbReference type="EMBL" id="PRX58476.1"/>
    </source>
</evidence>
<comment type="caution">
    <text evidence="3">The sequence shown here is derived from an EMBL/GenBank/DDBJ whole genome shotgun (WGS) entry which is preliminary data.</text>
</comment>
<feature type="compositionally biased region" description="Low complexity" evidence="1">
    <location>
        <begin position="435"/>
        <end position="487"/>
    </location>
</feature>
<evidence type="ECO:0000256" key="2">
    <source>
        <dbReference type="SAM" id="Phobius"/>
    </source>
</evidence>
<dbReference type="EMBL" id="PVNG01000023">
    <property type="protein sequence ID" value="PRX58476.1"/>
    <property type="molecule type" value="Genomic_DNA"/>
</dbReference>
<dbReference type="Proteomes" id="UP000238312">
    <property type="component" value="Unassembled WGS sequence"/>
</dbReference>
<keyword evidence="4" id="KW-1185">Reference proteome</keyword>
<feature type="compositionally biased region" description="Basic and acidic residues" evidence="1">
    <location>
        <begin position="488"/>
        <end position="517"/>
    </location>
</feature>
<feature type="region of interest" description="Disordered" evidence="1">
    <location>
        <begin position="237"/>
        <end position="283"/>
    </location>
</feature>
<name>A0A2T0MLC9_9ACTN</name>
<dbReference type="Gene3D" id="1.10.10.10">
    <property type="entry name" value="Winged helix-like DNA-binding domain superfamily/Winged helix DNA-binding domain"/>
    <property type="match status" value="1"/>
</dbReference>
<evidence type="ECO:0000313" key="4">
    <source>
        <dbReference type="Proteomes" id="UP000238312"/>
    </source>
</evidence>
<keyword evidence="3" id="KW-0804">Transcription</keyword>
<dbReference type="GO" id="GO:0000428">
    <property type="term" value="C:DNA-directed RNA polymerase complex"/>
    <property type="evidence" value="ECO:0007669"/>
    <property type="project" value="UniProtKB-KW"/>
</dbReference>
<dbReference type="OrthoDB" id="3543253at2"/>
<proteinExistence type="predicted"/>
<dbReference type="InterPro" id="IPR013324">
    <property type="entry name" value="RNA_pol_sigma_r3/r4-like"/>
</dbReference>
<gene>
    <name evidence="3" type="ORF">B0I32_123200</name>
</gene>
<keyword evidence="2" id="KW-1133">Transmembrane helix</keyword>
<keyword evidence="3" id="KW-0240">DNA-directed RNA polymerase</keyword>
<keyword evidence="2" id="KW-0472">Membrane</keyword>
<feature type="transmembrane region" description="Helical" evidence="2">
    <location>
        <begin position="554"/>
        <end position="578"/>
    </location>
</feature>
<dbReference type="InterPro" id="IPR036388">
    <property type="entry name" value="WH-like_DNA-bd_sf"/>
</dbReference>
<reference evidence="3 4" key="1">
    <citation type="submission" date="2018-03" db="EMBL/GenBank/DDBJ databases">
        <title>Genomic Encyclopedia of Type Strains, Phase III (KMG-III): the genomes of soil and plant-associated and newly described type strains.</title>
        <authorList>
            <person name="Whitman W."/>
        </authorList>
    </citation>
    <scope>NUCLEOTIDE SEQUENCE [LARGE SCALE GENOMIC DNA]</scope>
    <source>
        <strain evidence="3 4">CGMCC 4.7104</strain>
    </source>
</reference>
<protein>
    <submittedName>
        <fullName evidence="3">DNA-directed RNA polymerase specialized sigma24 family protein</fullName>
    </submittedName>
</protein>
<dbReference type="SUPFAM" id="SSF88659">
    <property type="entry name" value="Sigma3 and sigma4 domains of RNA polymerase sigma factors"/>
    <property type="match status" value="1"/>
</dbReference>
<dbReference type="AlphaFoldDB" id="A0A2T0MLC9"/>
<sequence length="581" mass="62194">MSQPLTDQRQRAELIAELYDLYAAGLFAYCADQLGDLGSASDVLVTVLTSVPATVPPRAAIYAFARREIHRRDITYSPPAVDPLIDPATALVERSLRELRPHHREVLVLCAVCGLSKSELAWVLNVAPDTAEELAVGAGHRFRRALGAALASAGARLPKPVADVFGALKVAPLNDVLGRLPWPQPPGAVRIHFAGSRTAAPGPMFVKPRWPSPPVWPQPLAEADPATSTVIFPQELLTPPGSAQVSPLEETTTPMPKLGRRTPPSDMTLRDPLGSTRPFRDVLDSPGMFGDALSGNRPPAPGRGAAEPERPFFMAPPEASAADPFVTGDVILPKDAPDPYMTGDVLVHRGPERVAPQPEEFRQPPTPLFQRTSPPDEAAPLFQPRAKPATGAAAEPSLRPFAGPATGSDARPSAGRAGWPADVLDDGPAQGFLRGPAAKPATRSAAAPADGPAARSAGAPALRPVAKPVAKPATRPAAKPAGKPGAKPVEEPVYRLPGRRDEPRREEPRRETPKRPESVLAPRPVRARPVPKRRPDNGRPPKMVRRKKDHHYDWIWEAVGFLLCVAIAMIVFFSMPIFTGP</sequence>
<organism evidence="3 4">
    <name type="scientific">Nonomuraea fuscirosea</name>
    <dbReference type="NCBI Taxonomy" id="1291556"/>
    <lineage>
        <taxon>Bacteria</taxon>
        <taxon>Bacillati</taxon>
        <taxon>Actinomycetota</taxon>
        <taxon>Actinomycetes</taxon>
        <taxon>Streptosporangiales</taxon>
        <taxon>Streptosporangiaceae</taxon>
        <taxon>Nonomuraea</taxon>
    </lineage>
</organism>
<feature type="compositionally biased region" description="Polar residues" evidence="1">
    <location>
        <begin position="241"/>
        <end position="254"/>
    </location>
</feature>
<evidence type="ECO:0000256" key="1">
    <source>
        <dbReference type="SAM" id="MobiDB-lite"/>
    </source>
</evidence>
<feature type="region of interest" description="Disordered" evidence="1">
    <location>
        <begin position="355"/>
        <end position="547"/>
    </location>
</feature>
<keyword evidence="2" id="KW-0812">Transmembrane</keyword>
<dbReference type="RefSeq" id="WP_106249462.1">
    <property type="nucleotide sequence ID" value="NZ_PVNG01000023.1"/>
</dbReference>